<feature type="signal peptide" evidence="6">
    <location>
        <begin position="1"/>
        <end position="21"/>
    </location>
</feature>
<keyword evidence="9" id="KW-1185">Reference proteome</keyword>
<name>A0A9P3FJ57_9PEZI</name>
<dbReference type="InterPro" id="IPR001563">
    <property type="entry name" value="Peptidase_S10"/>
</dbReference>
<dbReference type="RefSeq" id="XP_044659276.1">
    <property type="nucleotide sequence ID" value="XM_044803341.1"/>
</dbReference>
<feature type="compositionally biased region" description="Low complexity" evidence="7">
    <location>
        <begin position="134"/>
        <end position="148"/>
    </location>
</feature>
<keyword evidence="2 6" id="KW-0121">Carboxypeptidase</keyword>
<dbReference type="Pfam" id="PF00450">
    <property type="entry name" value="Peptidase_S10"/>
    <property type="match status" value="1"/>
</dbReference>
<dbReference type="GO" id="GO:0004185">
    <property type="term" value="F:serine-type carboxypeptidase activity"/>
    <property type="evidence" value="ECO:0007669"/>
    <property type="project" value="UniProtKB-UniRule"/>
</dbReference>
<keyword evidence="3 6" id="KW-0645">Protease</keyword>
<dbReference type="OrthoDB" id="443318at2759"/>
<dbReference type="PANTHER" id="PTHR11802">
    <property type="entry name" value="SERINE PROTEASE FAMILY S10 SERINE CARBOXYPEPTIDASE"/>
    <property type="match status" value="1"/>
</dbReference>
<dbReference type="PROSITE" id="PS00131">
    <property type="entry name" value="CARBOXYPEPT_SER_SER"/>
    <property type="match status" value="1"/>
</dbReference>
<feature type="compositionally biased region" description="Gly residues" evidence="7">
    <location>
        <begin position="188"/>
        <end position="198"/>
    </location>
</feature>
<dbReference type="Gene3D" id="3.40.50.1820">
    <property type="entry name" value="alpha/beta hydrolase"/>
    <property type="match status" value="1"/>
</dbReference>
<evidence type="ECO:0000256" key="3">
    <source>
        <dbReference type="ARBA" id="ARBA00022670"/>
    </source>
</evidence>
<reference evidence="8 9" key="1">
    <citation type="submission" date="2021-01" db="EMBL/GenBank/DDBJ databases">
        <title>Cercospora kikuchii MAFF 305040 whole genome shotgun sequence.</title>
        <authorList>
            <person name="Kashiwa T."/>
            <person name="Suzuki T."/>
        </authorList>
    </citation>
    <scope>NUCLEOTIDE SEQUENCE [LARGE SCALE GENOMIC DNA]</scope>
    <source>
        <strain evidence="8 9">MAFF 305040</strain>
    </source>
</reference>
<dbReference type="AlphaFoldDB" id="A0A9P3FJ57"/>
<protein>
    <recommendedName>
        <fullName evidence="6">Carboxypeptidase</fullName>
        <ecNumber evidence="6">3.4.16.-</ecNumber>
    </recommendedName>
</protein>
<evidence type="ECO:0000256" key="4">
    <source>
        <dbReference type="ARBA" id="ARBA00022801"/>
    </source>
</evidence>
<feature type="chain" id="PRO_5040544806" description="Carboxypeptidase" evidence="6">
    <location>
        <begin position="22"/>
        <end position="746"/>
    </location>
</feature>
<dbReference type="GeneID" id="68293552"/>
<keyword evidence="4 6" id="KW-0378">Hydrolase</keyword>
<evidence type="ECO:0000256" key="2">
    <source>
        <dbReference type="ARBA" id="ARBA00022645"/>
    </source>
</evidence>
<sequence length="746" mass="79451">MHYSSFITIATLAFGAVATSATNGDQQVQRRRLAAVMKPSLENPFGLLKRQSGQCGVTQEACSDGNGCCPIIGGCCLDGCCNSGSYCDPDATAATEKPCICFGSDCPDDEDEDDDSVATSSSYVPTATLPAPQTSTSSRAATSTAASSNDDDDSDDDSVGIASGTSGPTPSSTSGGSSSGGSSSSSSGGSGSTSGGSASGAERTMHTVAGIAALIAAMGVAVVVIQVALVSGASGPSGWNQEQQKRQILQKHEEPSRLRGRAEQIVAVNTNTSQFLVDGTALPDVDFDIGQAFAGQLPISQEANETRKLYFFFSPSSDPAASDEITIWLNGGPGCSSLAGFLQENGPLSWKYGTYKPVPNKFSWNKLTNMVWLDQPLGTGFSNSEPTDQSEVDVARNLMGWLRNFIDTFGFHGRKIYLTGESYAGFYISYTANAMHEANDTTYFNLQGALLYSPAVVWSSISQLIPSVPFVDHWAFVFNLNETFMTSIRNASKACGHKEWMETHLAFPPPQGPFGTPPDGLEYRDGCDTWSAILDAVMLVNPCFNSYHVTDACPILYDPLGFPYTFQYVAPGAEVYFNRSDVQRAINAPENSWSTCRTNVLTSDASEWPSLADTGVDKAPLAAMIERNNRTIIVAGDSDFQFSVNGTLMAIQNMTWNGAQGFQSRPSKPFVVPYFDQTVCDSSSLGSEQCGDANFAGAGVLGKTHSERRLTWVEQTGAGHAVPQYSGAAAYRHLEFLLGRIPSLEE</sequence>
<dbReference type="GO" id="GO:0006508">
    <property type="term" value="P:proteolysis"/>
    <property type="evidence" value="ECO:0007669"/>
    <property type="project" value="UniProtKB-KW"/>
</dbReference>
<evidence type="ECO:0000256" key="6">
    <source>
        <dbReference type="RuleBase" id="RU361156"/>
    </source>
</evidence>
<organism evidence="8 9">
    <name type="scientific">Cercospora kikuchii</name>
    <dbReference type="NCBI Taxonomy" id="84275"/>
    <lineage>
        <taxon>Eukaryota</taxon>
        <taxon>Fungi</taxon>
        <taxon>Dikarya</taxon>
        <taxon>Ascomycota</taxon>
        <taxon>Pezizomycotina</taxon>
        <taxon>Dothideomycetes</taxon>
        <taxon>Dothideomycetidae</taxon>
        <taxon>Mycosphaerellales</taxon>
        <taxon>Mycosphaerellaceae</taxon>
        <taxon>Cercospora</taxon>
    </lineage>
</organism>
<gene>
    <name evidence="8" type="ORF">CKM354_000797700</name>
</gene>
<evidence type="ECO:0000256" key="7">
    <source>
        <dbReference type="SAM" id="MobiDB-lite"/>
    </source>
</evidence>
<accession>A0A9P3FJ57</accession>
<keyword evidence="5" id="KW-0325">Glycoprotein</keyword>
<evidence type="ECO:0000313" key="9">
    <source>
        <dbReference type="Proteomes" id="UP000825890"/>
    </source>
</evidence>
<feature type="region of interest" description="Disordered" evidence="7">
    <location>
        <begin position="110"/>
        <end position="201"/>
    </location>
</feature>
<feature type="compositionally biased region" description="Acidic residues" evidence="7">
    <location>
        <begin position="149"/>
        <end position="158"/>
    </location>
</feature>
<dbReference type="PANTHER" id="PTHR11802:SF479">
    <property type="entry name" value="CARBOXYPEPTIDASE"/>
    <property type="match status" value="1"/>
</dbReference>
<dbReference type="Proteomes" id="UP000825890">
    <property type="component" value="Unassembled WGS sequence"/>
</dbReference>
<evidence type="ECO:0000256" key="5">
    <source>
        <dbReference type="ARBA" id="ARBA00023180"/>
    </source>
</evidence>
<keyword evidence="6" id="KW-0732">Signal</keyword>
<proteinExistence type="inferred from homology"/>
<dbReference type="SUPFAM" id="SSF53474">
    <property type="entry name" value="alpha/beta-Hydrolases"/>
    <property type="match status" value="1"/>
</dbReference>
<evidence type="ECO:0000256" key="1">
    <source>
        <dbReference type="ARBA" id="ARBA00009431"/>
    </source>
</evidence>
<feature type="compositionally biased region" description="Low complexity" evidence="7">
    <location>
        <begin position="162"/>
        <end position="187"/>
    </location>
</feature>
<comment type="similarity">
    <text evidence="1 6">Belongs to the peptidase S10 family.</text>
</comment>
<evidence type="ECO:0000313" key="8">
    <source>
        <dbReference type="EMBL" id="GIZ44789.1"/>
    </source>
</evidence>
<dbReference type="InterPro" id="IPR018202">
    <property type="entry name" value="Ser_caboxypep_ser_AS"/>
</dbReference>
<dbReference type="EMBL" id="BOLY01000005">
    <property type="protein sequence ID" value="GIZ44789.1"/>
    <property type="molecule type" value="Genomic_DNA"/>
</dbReference>
<dbReference type="InterPro" id="IPR029058">
    <property type="entry name" value="AB_hydrolase_fold"/>
</dbReference>
<comment type="caution">
    <text evidence="8">The sequence shown here is derived from an EMBL/GenBank/DDBJ whole genome shotgun (WGS) entry which is preliminary data.</text>
</comment>
<dbReference type="EC" id="3.4.16.-" evidence="6"/>
<dbReference type="PRINTS" id="PR00724">
    <property type="entry name" value="CRBOXYPTASEC"/>
</dbReference>